<protein>
    <recommendedName>
        <fullName evidence="6">Dioxygenase</fullName>
        <ecNumber evidence="6">1.13.11.-</ecNumber>
    </recommendedName>
</protein>
<sequence>MATSLRHPVIDHAPAWRTDNPHLNGAWAPWTEETSAFDVPVEGTIPEDLAGALFRISANPRFEPIDLETYHWFDGDGMVGGIYIRDGKVSYRQKWVETASMAVELAARQALYPGLVNGSKGRPLPAGAPPMKNVANITAGLFAGRLLAYFEGGLPTEMHPLTLATRGSFDFHGRVNQTCAAHYKIDPVSGDMLCFGALGSQITYFQANASTAEIVDMHIFDIGLPVMMHDFAVTENYAIFFVTAVQIRVDLAMQGKPAMVWDESGLPNGTRIVLMNRHTHDLTWHDVGRQFVNTHNYNAYELDGKVFIHGHSLDRMGTPIEHLDKPVTSKEWMESPPSLPHRWTIDLSTGRVHEERLSDLAGDFPKINDALTTRHHRFGYWTATTKSGSEAMTFGLVKHDLERGSIDLIESPDASLTQPTEVVFVARRGAVEEDDGYLLSLWWNRETRLSELLVHSAKEPSHNPLARVRLPARLPYGPHGNWADAESLDQAAAAYATGN</sequence>
<evidence type="ECO:0000256" key="2">
    <source>
        <dbReference type="ARBA" id="ARBA00022723"/>
    </source>
</evidence>
<evidence type="ECO:0000256" key="4">
    <source>
        <dbReference type="ARBA" id="ARBA00023004"/>
    </source>
</evidence>
<evidence type="ECO:0000256" key="6">
    <source>
        <dbReference type="RuleBase" id="RU364048"/>
    </source>
</evidence>
<feature type="binding site" evidence="5">
    <location>
        <position position="479"/>
    </location>
    <ligand>
        <name>Fe cation</name>
        <dbReference type="ChEBI" id="CHEBI:24875"/>
        <note>catalytic</note>
    </ligand>
</feature>
<dbReference type="AlphaFoldDB" id="A0A1X9RT30"/>
<evidence type="ECO:0000256" key="3">
    <source>
        <dbReference type="ARBA" id="ARBA00023002"/>
    </source>
</evidence>
<comment type="cofactor">
    <cofactor evidence="5 6">
        <name>Fe(2+)</name>
        <dbReference type="ChEBI" id="CHEBI:29033"/>
    </cofactor>
    <text evidence="5 6">Binds 1 Fe(2+) ion per subunit.</text>
</comment>
<dbReference type="EMBL" id="KX523173">
    <property type="protein sequence ID" value="ARQ83691.1"/>
    <property type="molecule type" value="Genomic_DNA"/>
</dbReference>
<dbReference type="GO" id="GO:0010436">
    <property type="term" value="F:carotenoid dioxygenase activity"/>
    <property type="evidence" value="ECO:0007669"/>
    <property type="project" value="TreeGrafter"/>
</dbReference>
<reference evidence="7" key="1">
    <citation type="submission" date="2016-07" db="EMBL/GenBank/DDBJ databases">
        <title>Biodegradation of the allelopathic chemical, pterostilbene, by Sphingobium sp. from peanut rhizosphere.</title>
        <authorList>
            <person name="Yu R.-Q."/>
            <person name="Kurt Z."/>
            <person name="He F."/>
            <person name="Spain J."/>
        </authorList>
    </citation>
    <scope>NUCLEOTIDE SEQUENCE</scope>
    <source>
        <strain evidence="7">JS1018</strain>
    </source>
</reference>
<keyword evidence="6" id="KW-0223">Dioxygenase</keyword>
<feature type="binding site" evidence="5">
    <location>
        <position position="229"/>
    </location>
    <ligand>
        <name>Fe cation</name>
        <dbReference type="ChEBI" id="CHEBI:24875"/>
        <note>catalytic</note>
    </ligand>
</feature>
<keyword evidence="2 5" id="KW-0479">Metal-binding</keyword>
<dbReference type="GO" id="GO:0046872">
    <property type="term" value="F:metal ion binding"/>
    <property type="evidence" value="ECO:0007669"/>
    <property type="project" value="UniProtKB-KW"/>
</dbReference>
<dbReference type="PANTHER" id="PTHR10543">
    <property type="entry name" value="BETA-CAROTENE DIOXYGENASE"/>
    <property type="match status" value="1"/>
</dbReference>
<keyword evidence="3 6" id="KW-0560">Oxidoreductase</keyword>
<comment type="similarity">
    <text evidence="1 6">Belongs to the carotenoid oxygenase family.</text>
</comment>
<feature type="binding site" evidence="5">
    <location>
        <position position="182"/>
    </location>
    <ligand>
        <name>Fe cation</name>
        <dbReference type="ChEBI" id="CHEBI:24875"/>
        <note>catalytic</note>
    </ligand>
</feature>
<evidence type="ECO:0000313" key="7">
    <source>
        <dbReference type="EMBL" id="ARQ83691.1"/>
    </source>
</evidence>
<dbReference type="PANTHER" id="PTHR10543:SF89">
    <property type="entry name" value="CAROTENOID 9,10(9',10')-CLEAVAGE DIOXYGENASE 1"/>
    <property type="match status" value="1"/>
</dbReference>
<proteinExistence type="inferred from homology"/>
<dbReference type="EC" id="1.13.11.-" evidence="6"/>
<evidence type="ECO:0000256" key="5">
    <source>
        <dbReference type="PIRSR" id="PIRSR604294-1"/>
    </source>
</evidence>
<dbReference type="Pfam" id="PF03055">
    <property type="entry name" value="RPE65"/>
    <property type="match status" value="1"/>
</dbReference>
<evidence type="ECO:0000256" key="1">
    <source>
        <dbReference type="ARBA" id="ARBA00006787"/>
    </source>
</evidence>
<feature type="binding site" evidence="5">
    <location>
        <position position="295"/>
    </location>
    <ligand>
        <name>Fe cation</name>
        <dbReference type="ChEBI" id="CHEBI:24875"/>
        <note>catalytic</note>
    </ligand>
</feature>
<dbReference type="GO" id="GO:0016121">
    <property type="term" value="P:carotene catabolic process"/>
    <property type="evidence" value="ECO:0007669"/>
    <property type="project" value="TreeGrafter"/>
</dbReference>
<keyword evidence="4 5" id="KW-0408">Iron</keyword>
<organism evidence="7">
    <name type="scientific">Sphingobium yanoikuyae</name>
    <name type="common">Sphingomonas yanoikuyae</name>
    <dbReference type="NCBI Taxonomy" id="13690"/>
    <lineage>
        <taxon>Bacteria</taxon>
        <taxon>Pseudomonadati</taxon>
        <taxon>Pseudomonadota</taxon>
        <taxon>Alphaproteobacteria</taxon>
        <taxon>Sphingomonadales</taxon>
        <taxon>Sphingomonadaceae</taxon>
        <taxon>Sphingobium</taxon>
    </lineage>
</organism>
<dbReference type="SMR" id="A0A1X9RT30"/>
<dbReference type="InterPro" id="IPR004294">
    <property type="entry name" value="Carotenoid_Oase"/>
</dbReference>
<accession>A0A1X9RT30</accession>
<name>A0A1X9RT30_SPHYA</name>
<gene>
    <name evidence="7" type="primary">cco2</name>
</gene>